<protein>
    <submittedName>
        <fullName evidence="7">ATP-binding cassette domain-containing protein</fullName>
    </submittedName>
</protein>
<dbReference type="GO" id="GO:0016887">
    <property type="term" value="F:ATP hydrolysis activity"/>
    <property type="evidence" value="ECO:0007669"/>
    <property type="project" value="InterPro"/>
</dbReference>
<evidence type="ECO:0000256" key="1">
    <source>
        <dbReference type="ARBA" id="ARBA00005417"/>
    </source>
</evidence>
<dbReference type="InterPro" id="IPR003439">
    <property type="entry name" value="ABC_transporter-like_ATP-bd"/>
</dbReference>
<keyword evidence="4 7" id="KW-0067">ATP-binding</keyword>
<evidence type="ECO:0000313" key="8">
    <source>
        <dbReference type="Proteomes" id="UP000462055"/>
    </source>
</evidence>
<dbReference type="GO" id="GO:0005524">
    <property type="term" value="F:ATP binding"/>
    <property type="evidence" value="ECO:0007669"/>
    <property type="project" value="UniProtKB-KW"/>
</dbReference>
<evidence type="ECO:0000256" key="3">
    <source>
        <dbReference type="ARBA" id="ARBA00022741"/>
    </source>
</evidence>
<reference evidence="7" key="1">
    <citation type="submission" date="2019-12" db="EMBL/GenBank/DDBJ databases">
        <title>Actinomadura physcomitrii sp. nov., a novel actinomycete isolated from moss [Physcomitrium sphaericum (Ludw) Fuernr].</title>
        <authorList>
            <person name="Zhuang X."/>
        </authorList>
    </citation>
    <scope>NUCLEOTIDE SEQUENCE [LARGE SCALE GENOMIC DNA]</scope>
    <source>
        <strain evidence="7">LD22</strain>
    </source>
</reference>
<dbReference type="EMBL" id="WBMS02000003">
    <property type="protein sequence ID" value="MVZ99901.1"/>
    <property type="molecule type" value="Genomic_DNA"/>
</dbReference>
<evidence type="ECO:0000256" key="4">
    <source>
        <dbReference type="ARBA" id="ARBA00022840"/>
    </source>
</evidence>
<dbReference type="InterPro" id="IPR017871">
    <property type="entry name" value="ABC_transporter-like_CS"/>
</dbReference>
<dbReference type="InterPro" id="IPR027417">
    <property type="entry name" value="P-loop_NTPase"/>
</dbReference>
<evidence type="ECO:0000313" key="7">
    <source>
        <dbReference type="EMBL" id="MVZ99901.1"/>
    </source>
</evidence>
<keyword evidence="8" id="KW-1185">Reference proteome</keyword>
<keyword evidence="2" id="KW-0813">Transport</keyword>
<keyword evidence="5" id="KW-0029">Amino-acid transport</keyword>
<evidence type="ECO:0000256" key="2">
    <source>
        <dbReference type="ARBA" id="ARBA00022448"/>
    </source>
</evidence>
<dbReference type="PANTHER" id="PTHR43820">
    <property type="entry name" value="HIGH-AFFINITY BRANCHED-CHAIN AMINO ACID TRANSPORT ATP-BINDING PROTEIN LIVF"/>
    <property type="match status" value="1"/>
</dbReference>
<feature type="domain" description="ABC transporter" evidence="6">
    <location>
        <begin position="23"/>
        <end position="245"/>
    </location>
</feature>
<dbReference type="PROSITE" id="PS50893">
    <property type="entry name" value="ABC_TRANSPORTER_2"/>
    <property type="match status" value="1"/>
</dbReference>
<dbReference type="Gene3D" id="3.40.50.300">
    <property type="entry name" value="P-loop containing nucleotide triphosphate hydrolases"/>
    <property type="match status" value="1"/>
</dbReference>
<dbReference type="Proteomes" id="UP000462055">
    <property type="component" value="Unassembled WGS sequence"/>
</dbReference>
<dbReference type="PROSITE" id="PS00211">
    <property type="entry name" value="ABC_TRANSPORTER_1"/>
    <property type="match status" value="1"/>
</dbReference>
<organism evidence="7 8">
    <name type="scientific">Actinomadura physcomitrii</name>
    <dbReference type="NCBI Taxonomy" id="2650748"/>
    <lineage>
        <taxon>Bacteria</taxon>
        <taxon>Bacillati</taxon>
        <taxon>Actinomycetota</taxon>
        <taxon>Actinomycetes</taxon>
        <taxon>Streptosporangiales</taxon>
        <taxon>Thermomonosporaceae</taxon>
        <taxon>Actinomadura</taxon>
    </lineage>
</organism>
<accession>A0A6I4M366</accession>
<gene>
    <name evidence="7" type="ORF">F8568_005800</name>
</gene>
<name>A0A6I4M366_9ACTN</name>
<evidence type="ECO:0000259" key="6">
    <source>
        <dbReference type="PROSITE" id="PS50893"/>
    </source>
</evidence>
<comment type="caution">
    <text evidence="7">The sequence shown here is derived from an EMBL/GenBank/DDBJ whole genome shotgun (WGS) entry which is preliminary data.</text>
</comment>
<dbReference type="AlphaFoldDB" id="A0A6I4M366"/>
<dbReference type="Pfam" id="PF00005">
    <property type="entry name" value="ABC_tran"/>
    <property type="match status" value="1"/>
</dbReference>
<keyword evidence="3" id="KW-0547">Nucleotide-binding</keyword>
<dbReference type="GO" id="GO:0015807">
    <property type="term" value="P:L-amino acid transport"/>
    <property type="evidence" value="ECO:0007669"/>
    <property type="project" value="TreeGrafter"/>
</dbReference>
<evidence type="ECO:0000256" key="5">
    <source>
        <dbReference type="ARBA" id="ARBA00022970"/>
    </source>
</evidence>
<dbReference type="SUPFAM" id="SSF52540">
    <property type="entry name" value="P-loop containing nucleoside triphosphate hydrolases"/>
    <property type="match status" value="1"/>
</dbReference>
<dbReference type="SMART" id="SM00382">
    <property type="entry name" value="AAA"/>
    <property type="match status" value="1"/>
</dbReference>
<dbReference type="RefSeq" id="WP_151592116.1">
    <property type="nucleotide sequence ID" value="NZ_WBMS02000003.1"/>
</dbReference>
<dbReference type="GO" id="GO:0015658">
    <property type="term" value="F:branched-chain amino acid transmembrane transporter activity"/>
    <property type="evidence" value="ECO:0007669"/>
    <property type="project" value="TreeGrafter"/>
</dbReference>
<proteinExistence type="inferred from homology"/>
<dbReference type="InterPro" id="IPR003593">
    <property type="entry name" value="AAA+_ATPase"/>
</dbReference>
<dbReference type="InterPro" id="IPR052156">
    <property type="entry name" value="BCAA_Transport_ATP-bd_LivF"/>
</dbReference>
<comment type="similarity">
    <text evidence="1">Belongs to the ABC transporter superfamily.</text>
</comment>
<sequence length="249" mass="26310">MTAKTDAADENAVLPARAGETVLEARKLSAGYGGVPVTHELDLRVGAGEVVALLGANGAGKSTTLLTLAGVLGGLGGEVFWLGRTDPAPLHLRSRLGLAFIPETRSIIAELSAEDNLRLGRGPVDLALEYVPELKKLLKRRAGLLSGGEQQMLTLARVLAARPKVLLADEMSLGLAPLIVERLLAAIRRAADEEAIGALIVEQQVRNVLAVSDHAYVLRRGRLVMSGPAGEMRTRTDEIESHYLAGPPA</sequence>
<dbReference type="PANTHER" id="PTHR43820:SF4">
    <property type="entry name" value="HIGH-AFFINITY BRANCHED-CHAIN AMINO ACID TRANSPORT ATP-BINDING PROTEIN LIVF"/>
    <property type="match status" value="1"/>
</dbReference>